<dbReference type="SUPFAM" id="SSF56719">
    <property type="entry name" value="Type II DNA topoisomerase"/>
    <property type="match status" value="1"/>
</dbReference>
<keyword evidence="14" id="KW-1185">Reference proteome</keyword>
<evidence type="ECO:0000256" key="1">
    <source>
        <dbReference type="ARBA" id="ARBA00000185"/>
    </source>
</evidence>
<comment type="catalytic activity">
    <reaction evidence="1 11">
        <text>ATP-dependent breakage, passage and rejoining of double-stranded DNA.</text>
        <dbReference type="EC" id="5.6.2.2"/>
    </reaction>
</comment>
<dbReference type="NCBIfam" id="NF004189">
    <property type="entry name" value="PRK05644.1"/>
    <property type="match status" value="1"/>
</dbReference>
<sequence>MSEPVSAPSPQQADAYDSASITVLRGLEAVRKRPGMYIGDTDDGSGLHHMAFEIIDNAVDEAQAGFADRCDVVLNPDGSVTVRDNGRGIPTDLHAEEGVSAAEVVLTRLHAGGKFNQNSYKVSGGLHGVGAAVVNALSEWMDVRIWRDGKEHFIRFEHGDTVKPLVVVGPSDEPNGTEVTFKPSSGTFTKTEYEFPILERRLRELAFLNSGLAINLRDERVVTDEIPAKEVKFLFHGGLVAFVEWLDRSKEPIFKPPVSLVAKDDQVGIKVELAMWWNNTPHEQVLCFTNNIPQRDGGTHQAGFRQALTRIVSKYAEDMAKKEKVELSGEDMREGLTAVLSVKVPDPKFSSQTKDKLVSSEVQPVVQMAVADALSHWFETHPKETRLVLDQVVLAAAARKAAQLAREKVGRKNALDISTLPGKLADCQEKDPAQCEIFLVEGDSAGGSAKQGRDRRFQAILPLKGKILNVERARLDKMLSSAEIGTLITALGTGIGTGPVDRGGFSADKLRYHRIVIMTDADVDGSHIRTLLLTFFFRQMPELLARGHLYIAQPPLYRAKRGNEERYLKDDRALEDFLLEKALHNAKMSFADGRVIEGDEVKESVEGLRQTAGRLRRLATVVPAELLEQAAIAGALTLDPTKADAAAQVLAQRLDAISLPTERGWKVSAGSTLTMGRTVRGVAERHTLDAAGLRNGDARWLDERRDVLATAWSSPATLALESTSSEVAGPLAAFERVLAQGRKGLAIQRFKGLGEMNPDQLWKTTLDPAVRTLLQVRVDDIADAEEVFSTLMGDVVEPRREFIVGNALKVANLDV</sequence>
<accession>A0ABR7RSQ3</accession>
<dbReference type="PROSITE" id="PS50880">
    <property type="entry name" value="TOPRIM"/>
    <property type="match status" value="1"/>
</dbReference>
<feature type="site" description="Interaction with DNA" evidence="11">
    <location>
        <position position="466"/>
    </location>
</feature>
<dbReference type="InterPro" id="IPR034160">
    <property type="entry name" value="TOPRIM_GyrB"/>
</dbReference>
<dbReference type="Proteomes" id="UP000626026">
    <property type="component" value="Unassembled WGS sequence"/>
</dbReference>
<protein>
    <recommendedName>
        <fullName evidence="11">DNA gyrase subunit B</fullName>
        <ecNumber evidence="11">5.6.2.2</ecNumber>
    </recommendedName>
</protein>
<evidence type="ECO:0000256" key="6">
    <source>
        <dbReference type="ARBA" id="ARBA00022840"/>
    </source>
</evidence>
<comment type="function">
    <text evidence="11">A type II topoisomerase that negatively supercoils closed circular double-stranded (ds) DNA in an ATP-dependent manner to modulate DNA topology and maintain chromosomes in an underwound state. Negative supercoiling favors strand separation, and DNA replication, transcription, recombination and repair, all of which involve strand separation. Also able to catalyze the interconversion of other topological isomers of dsDNA rings, including catenanes and knotted rings. Type II topoisomerases break and join 2 DNA strands simultaneously in an ATP-dependent manner.</text>
</comment>
<evidence type="ECO:0000313" key="14">
    <source>
        <dbReference type="Proteomes" id="UP000626026"/>
    </source>
</evidence>
<evidence type="ECO:0000259" key="12">
    <source>
        <dbReference type="PROSITE" id="PS50880"/>
    </source>
</evidence>
<dbReference type="CDD" id="cd03366">
    <property type="entry name" value="TOPRIM_TopoIIA_GyrB"/>
    <property type="match status" value="1"/>
</dbReference>
<dbReference type="NCBIfam" id="NF011501">
    <property type="entry name" value="PRK14939.1"/>
    <property type="match status" value="1"/>
</dbReference>
<dbReference type="PRINTS" id="PR00418">
    <property type="entry name" value="TPI2FAMILY"/>
</dbReference>
<dbReference type="InterPro" id="IPR013506">
    <property type="entry name" value="Topo_IIA_bsu_dom2"/>
</dbReference>
<dbReference type="Gene3D" id="3.30.565.10">
    <property type="entry name" value="Histidine kinase-like ATPase, C-terminal domain"/>
    <property type="match status" value="1"/>
</dbReference>
<evidence type="ECO:0000256" key="5">
    <source>
        <dbReference type="ARBA" id="ARBA00022741"/>
    </source>
</evidence>
<dbReference type="InterPro" id="IPR003594">
    <property type="entry name" value="HATPase_dom"/>
</dbReference>
<evidence type="ECO:0000256" key="3">
    <source>
        <dbReference type="ARBA" id="ARBA00022490"/>
    </source>
</evidence>
<feature type="binding site" evidence="11">
    <location>
        <position position="520"/>
    </location>
    <ligand>
        <name>Mg(2+)</name>
        <dbReference type="ChEBI" id="CHEBI:18420"/>
        <label>1</label>
        <note>catalytic</note>
    </ligand>
</feature>
<dbReference type="RefSeq" id="WP_187786536.1">
    <property type="nucleotide sequence ID" value="NZ_JACTVA010000054.1"/>
</dbReference>
<feature type="site" description="Interaction with DNA" evidence="11">
    <location>
        <position position="469"/>
    </location>
</feature>
<evidence type="ECO:0000256" key="2">
    <source>
        <dbReference type="ARBA" id="ARBA00010708"/>
    </source>
</evidence>
<dbReference type="PANTHER" id="PTHR45866:SF1">
    <property type="entry name" value="DNA GYRASE SUBUNIT B, MITOCHONDRIAL"/>
    <property type="match status" value="1"/>
</dbReference>
<dbReference type="InterPro" id="IPR000565">
    <property type="entry name" value="Topo_IIA_B"/>
</dbReference>
<dbReference type="InterPro" id="IPR014721">
    <property type="entry name" value="Ribsml_uS5_D2-typ_fold_subgr"/>
</dbReference>
<evidence type="ECO:0000313" key="13">
    <source>
        <dbReference type="EMBL" id="MBC9209398.1"/>
    </source>
</evidence>
<dbReference type="Pfam" id="PF00986">
    <property type="entry name" value="DNA_gyraseB_C"/>
    <property type="match status" value="1"/>
</dbReference>
<feature type="domain" description="Toprim" evidence="12">
    <location>
        <begin position="435"/>
        <end position="555"/>
    </location>
</feature>
<keyword evidence="3 11" id="KW-0963">Cytoplasm</keyword>
<name>A0ABR7RSQ3_9PROT</name>
<comment type="caution">
    <text evidence="13">The sequence shown here is derived from an EMBL/GenBank/DDBJ whole genome shotgun (WGS) entry which is preliminary data.</text>
</comment>
<evidence type="ECO:0000256" key="11">
    <source>
        <dbReference type="HAMAP-Rule" id="MF_01898"/>
    </source>
</evidence>
<dbReference type="Gene3D" id="3.30.230.10">
    <property type="match status" value="1"/>
</dbReference>
<dbReference type="InterPro" id="IPR013760">
    <property type="entry name" value="Topo_IIA-like_dom_sf"/>
</dbReference>
<dbReference type="InterPro" id="IPR018522">
    <property type="entry name" value="TopoIIA_CS"/>
</dbReference>
<dbReference type="InterPro" id="IPR002288">
    <property type="entry name" value="DNA_gyrase_B_C"/>
</dbReference>
<evidence type="ECO:0000256" key="8">
    <source>
        <dbReference type="ARBA" id="ARBA00023029"/>
    </source>
</evidence>
<dbReference type="NCBIfam" id="TIGR01059">
    <property type="entry name" value="gyrB"/>
    <property type="match status" value="1"/>
</dbReference>
<comment type="subunit">
    <text evidence="11">Heterotetramer, composed of two GyrA and two GyrB chains. In the heterotetramer, GyrA contains the active site tyrosine that forms a transient covalent intermediate with DNA, while GyrB binds cofactors and catalyzes ATP hydrolysis.</text>
</comment>
<dbReference type="EC" id="5.6.2.2" evidence="11"/>
<dbReference type="InterPro" id="IPR011557">
    <property type="entry name" value="GyrB"/>
</dbReference>
<keyword evidence="6 11" id="KW-0067">ATP-binding</keyword>
<comment type="subcellular location">
    <subcellularLocation>
        <location evidence="11">Cytoplasm</location>
    </subcellularLocation>
</comment>
<comment type="miscellaneous">
    <text evidence="11">Few gyrases are as efficient as E.coli at forming negative supercoils. Not all organisms have 2 type II topoisomerases; in organisms with a single type II topoisomerase this enzyme also has to decatenate newly replicated chromosomes.</text>
</comment>
<evidence type="ECO:0000256" key="7">
    <source>
        <dbReference type="ARBA" id="ARBA00022842"/>
    </source>
</evidence>
<dbReference type="Pfam" id="PF21249">
    <property type="entry name" value="GyrB_hook"/>
    <property type="match status" value="1"/>
</dbReference>
<dbReference type="InterPro" id="IPR013759">
    <property type="entry name" value="Topo_IIA_B_C"/>
</dbReference>
<dbReference type="PRINTS" id="PR01159">
    <property type="entry name" value="DNAGYRASEB"/>
</dbReference>
<dbReference type="PANTHER" id="PTHR45866">
    <property type="entry name" value="DNA GYRASE/TOPOISOMERASE SUBUNIT B"/>
    <property type="match status" value="1"/>
</dbReference>
<organism evidence="13 14">
    <name type="scientific">Teichococcus aerophilus</name>
    <dbReference type="NCBI Taxonomy" id="1224513"/>
    <lineage>
        <taxon>Bacteria</taxon>
        <taxon>Pseudomonadati</taxon>
        <taxon>Pseudomonadota</taxon>
        <taxon>Alphaproteobacteria</taxon>
        <taxon>Acetobacterales</taxon>
        <taxon>Roseomonadaceae</taxon>
        <taxon>Roseomonas</taxon>
    </lineage>
</organism>
<dbReference type="EMBL" id="JACTVA010000054">
    <property type="protein sequence ID" value="MBC9209398.1"/>
    <property type="molecule type" value="Genomic_DNA"/>
</dbReference>
<dbReference type="Gene3D" id="3.40.50.670">
    <property type="match status" value="2"/>
</dbReference>
<keyword evidence="5 11" id="KW-0547">Nucleotide-binding</keyword>
<dbReference type="Pfam" id="PF01751">
    <property type="entry name" value="Toprim"/>
    <property type="match status" value="1"/>
</dbReference>
<feature type="binding site" evidence="11">
    <location>
        <position position="522"/>
    </location>
    <ligand>
        <name>Mg(2+)</name>
        <dbReference type="ChEBI" id="CHEBI:18420"/>
        <label>2</label>
    </ligand>
</feature>
<dbReference type="SUPFAM" id="SSF54211">
    <property type="entry name" value="Ribosomal protein S5 domain 2-like"/>
    <property type="match status" value="1"/>
</dbReference>
<keyword evidence="10 11" id="KW-0413">Isomerase</keyword>
<dbReference type="InterPro" id="IPR049353">
    <property type="entry name" value="GyrB_hook"/>
</dbReference>
<reference evidence="13 14" key="1">
    <citation type="journal article" date="2013" name="Int. J. Syst. Evol. Microbiol.">
        <title>Roseomonas aerophila sp. nov., isolated from air.</title>
        <authorList>
            <person name="Kim S.J."/>
            <person name="Weon H.Y."/>
            <person name="Ahn J.H."/>
            <person name="Hong S.B."/>
            <person name="Seok S.J."/>
            <person name="Whang K.S."/>
            <person name="Kwon S.W."/>
        </authorList>
    </citation>
    <scope>NUCLEOTIDE SEQUENCE [LARGE SCALE GENOMIC DNA]</scope>
    <source>
        <strain evidence="13 14">NBRC 108923</strain>
    </source>
</reference>
<dbReference type="HAMAP" id="MF_01898">
    <property type="entry name" value="GyrB"/>
    <property type="match status" value="1"/>
</dbReference>
<dbReference type="InterPro" id="IPR036890">
    <property type="entry name" value="HATPase_C_sf"/>
</dbReference>
<keyword evidence="9" id="KW-0238">DNA-binding</keyword>
<gene>
    <name evidence="11 13" type="primary">gyrB</name>
    <name evidence="13" type="ORF">IBL26_21305</name>
</gene>
<evidence type="ECO:0000256" key="9">
    <source>
        <dbReference type="ARBA" id="ARBA00023125"/>
    </source>
</evidence>
<proteinExistence type="inferred from homology"/>
<dbReference type="Pfam" id="PF00204">
    <property type="entry name" value="DNA_gyraseB"/>
    <property type="match status" value="1"/>
</dbReference>
<dbReference type="SMART" id="SM00433">
    <property type="entry name" value="TOP2c"/>
    <property type="match status" value="1"/>
</dbReference>
<keyword evidence="8 11" id="KW-0799">Topoisomerase</keyword>
<feature type="binding site" evidence="11">
    <location>
        <position position="520"/>
    </location>
    <ligand>
        <name>Mg(2+)</name>
        <dbReference type="ChEBI" id="CHEBI:18420"/>
        <label>2</label>
    </ligand>
</feature>
<comment type="similarity">
    <text evidence="2 11">Belongs to the type II topoisomerase GyrB family.</text>
</comment>
<feature type="binding site" evidence="11">
    <location>
        <position position="441"/>
    </location>
    <ligand>
        <name>Mg(2+)</name>
        <dbReference type="ChEBI" id="CHEBI:18420"/>
        <label>1</label>
        <note>catalytic</note>
    </ligand>
</feature>
<keyword evidence="7 11" id="KW-0460">Magnesium</keyword>
<dbReference type="Pfam" id="PF02518">
    <property type="entry name" value="HATPase_c"/>
    <property type="match status" value="1"/>
</dbReference>
<dbReference type="InterPro" id="IPR001241">
    <property type="entry name" value="Topo_IIA"/>
</dbReference>
<dbReference type="CDD" id="cd00822">
    <property type="entry name" value="TopoII_Trans_DNA_gyrase"/>
    <property type="match status" value="1"/>
</dbReference>
<dbReference type="SUPFAM" id="SSF55874">
    <property type="entry name" value="ATPase domain of HSP90 chaperone/DNA topoisomerase II/histidine kinase"/>
    <property type="match status" value="1"/>
</dbReference>
<evidence type="ECO:0000256" key="4">
    <source>
        <dbReference type="ARBA" id="ARBA00022723"/>
    </source>
</evidence>
<evidence type="ECO:0000256" key="10">
    <source>
        <dbReference type="ARBA" id="ARBA00023235"/>
    </source>
</evidence>
<dbReference type="CDD" id="cd16928">
    <property type="entry name" value="HATPase_GyrB-like"/>
    <property type="match status" value="1"/>
</dbReference>
<dbReference type="SMART" id="SM00387">
    <property type="entry name" value="HATPase_c"/>
    <property type="match status" value="1"/>
</dbReference>
<dbReference type="InterPro" id="IPR006171">
    <property type="entry name" value="TOPRIM_dom"/>
</dbReference>
<dbReference type="PROSITE" id="PS00177">
    <property type="entry name" value="TOPOISOMERASE_II"/>
    <property type="match status" value="1"/>
</dbReference>
<keyword evidence="4 11" id="KW-0479">Metal-binding</keyword>
<dbReference type="InterPro" id="IPR020568">
    <property type="entry name" value="Ribosomal_Su5_D2-typ_SF"/>
</dbReference>
<comment type="cofactor">
    <cofactor evidence="11">
        <name>Mg(2+)</name>
        <dbReference type="ChEBI" id="CHEBI:18420"/>
    </cofactor>
    <cofactor evidence="11">
        <name>Mn(2+)</name>
        <dbReference type="ChEBI" id="CHEBI:29035"/>
    </cofactor>
    <cofactor evidence="11">
        <name>Ca(2+)</name>
        <dbReference type="ChEBI" id="CHEBI:29108"/>
    </cofactor>
    <text evidence="11">Binds two Mg(2+) per subunit. The magnesium ions form salt bridges with both the protein and the DNA. Can also accept other divalent metal cations, such as Mn(2+) or Ca(2+).</text>
</comment>